<evidence type="ECO:0000256" key="9">
    <source>
        <dbReference type="ARBA" id="ARBA00023136"/>
    </source>
</evidence>
<gene>
    <name evidence="11" type="primary">LOC112276530</name>
    <name evidence="10" type="ORF">PHYPA_029041</name>
</gene>
<evidence type="ECO:0000256" key="3">
    <source>
        <dbReference type="ARBA" id="ARBA00022448"/>
    </source>
</evidence>
<dbReference type="Pfam" id="PF05873">
    <property type="entry name" value="Mt_ATP-synt_D"/>
    <property type="match status" value="1"/>
</dbReference>
<evidence type="ECO:0000256" key="8">
    <source>
        <dbReference type="ARBA" id="ARBA00023128"/>
    </source>
</evidence>
<dbReference type="InterPro" id="IPR036228">
    <property type="entry name" value="ATP_synth_F0_dsu_sf_mt"/>
</dbReference>
<dbReference type="OrthoDB" id="35799at2759"/>
<evidence type="ECO:0000313" key="11">
    <source>
        <dbReference type="EnsemblPlants" id="Pp3c24_13710V3.1"/>
    </source>
</evidence>
<sequence length="162" mass="18751">MSKGVSKVGRAIDWDYLNKVVVSADGKRHLQALRRAYDDVAITIVDKFSMKPPCINWDLYKEKLGPRIVDVFEKSINSLDKEVPNYECDYTSDYQVTHRKLLIKACEMEAQSKKKIITIDEELARIRDEKEGLATVTVDEYLLNYPALQKKIDDEIRNHSWG</sequence>
<keyword evidence="5" id="KW-0375">Hydrogen ion transport</keyword>
<dbReference type="AlphaFoldDB" id="A9U0M1"/>
<dbReference type="GO" id="GO:0045259">
    <property type="term" value="C:proton-transporting ATP synthase complex"/>
    <property type="evidence" value="ECO:0007669"/>
    <property type="project" value="UniProtKB-KW"/>
</dbReference>
<evidence type="ECO:0000256" key="4">
    <source>
        <dbReference type="ARBA" id="ARBA00022547"/>
    </source>
</evidence>
<keyword evidence="8" id="KW-0496">Mitochondrion</keyword>
<dbReference type="EnsemblPlants" id="Pp3c24_13710V3.2">
    <property type="protein sequence ID" value="Pp3c24_13710V3.2"/>
    <property type="gene ID" value="Pp3c24_13710"/>
</dbReference>
<dbReference type="OMA" id="IKACEME"/>
<dbReference type="GeneID" id="112276530"/>
<dbReference type="PANTHER" id="PTHR12700">
    <property type="entry name" value="ATP SYNTHASE SUBUNIT D, MITOCHONDRIAL"/>
    <property type="match status" value="1"/>
</dbReference>
<reference evidence="11" key="3">
    <citation type="submission" date="2020-12" db="UniProtKB">
        <authorList>
            <consortium name="EnsemblPlants"/>
        </authorList>
    </citation>
    <scope>IDENTIFICATION</scope>
</reference>
<evidence type="ECO:0000256" key="7">
    <source>
        <dbReference type="ARBA" id="ARBA00023065"/>
    </source>
</evidence>
<dbReference type="Gene3D" id="6.10.280.70">
    <property type="match status" value="1"/>
</dbReference>
<dbReference type="GO" id="GO:0015078">
    <property type="term" value="F:proton transmembrane transporter activity"/>
    <property type="evidence" value="ECO:0007669"/>
    <property type="project" value="InterPro"/>
</dbReference>
<comment type="similarity">
    <text evidence="2">Belongs to the ATPase d subunit family.</text>
</comment>
<dbReference type="GO" id="GO:0015986">
    <property type="term" value="P:proton motive force-driven ATP synthesis"/>
    <property type="evidence" value="ECO:0000318"/>
    <property type="project" value="GO_Central"/>
</dbReference>
<keyword evidence="12" id="KW-1185">Reference proteome</keyword>
<evidence type="ECO:0000256" key="1">
    <source>
        <dbReference type="ARBA" id="ARBA00004273"/>
    </source>
</evidence>
<name>A9U0M1_PHYPA</name>
<dbReference type="Gramene" id="Pp3c24_13710V3.2">
    <property type="protein sequence ID" value="Pp3c24_13710V3.2"/>
    <property type="gene ID" value="Pp3c24_13710"/>
</dbReference>
<keyword evidence="6" id="KW-0999">Mitochondrion inner membrane</keyword>
<dbReference type="STRING" id="3218.A9U0M1"/>
<keyword evidence="4" id="KW-0138">CF(0)</keyword>
<dbReference type="SUPFAM" id="SSF161065">
    <property type="entry name" value="ATP synthase D chain-like"/>
    <property type="match status" value="1"/>
</dbReference>
<dbReference type="RefSeq" id="XP_024363694.1">
    <property type="nucleotide sequence ID" value="XM_024507926.2"/>
</dbReference>
<evidence type="ECO:0000256" key="2">
    <source>
        <dbReference type="ARBA" id="ARBA00006842"/>
    </source>
</evidence>
<evidence type="ECO:0000256" key="5">
    <source>
        <dbReference type="ARBA" id="ARBA00022781"/>
    </source>
</evidence>
<keyword evidence="9" id="KW-0472">Membrane</keyword>
<keyword evidence="7" id="KW-0406">Ion transport</keyword>
<dbReference type="EMBL" id="ABEU02000024">
    <property type="protein sequence ID" value="PNR28449.1"/>
    <property type="molecule type" value="Genomic_DNA"/>
</dbReference>
<dbReference type="GO" id="GO:0005743">
    <property type="term" value="C:mitochondrial inner membrane"/>
    <property type="evidence" value="ECO:0007669"/>
    <property type="project" value="UniProtKB-SubCell"/>
</dbReference>
<dbReference type="HOGENOM" id="CLU_089809_1_0_1"/>
<reference evidence="10 12" key="2">
    <citation type="journal article" date="2018" name="Plant J.">
        <title>The Physcomitrella patens chromosome-scale assembly reveals moss genome structure and evolution.</title>
        <authorList>
            <person name="Lang D."/>
            <person name="Ullrich K.K."/>
            <person name="Murat F."/>
            <person name="Fuchs J."/>
            <person name="Jenkins J."/>
            <person name="Haas F.B."/>
            <person name="Piednoel M."/>
            <person name="Gundlach H."/>
            <person name="Van Bel M."/>
            <person name="Meyberg R."/>
            <person name="Vives C."/>
            <person name="Morata J."/>
            <person name="Symeonidi A."/>
            <person name="Hiss M."/>
            <person name="Muchero W."/>
            <person name="Kamisugi Y."/>
            <person name="Saleh O."/>
            <person name="Blanc G."/>
            <person name="Decker E.L."/>
            <person name="van Gessel N."/>
            <person name="Grimwood J."/>
            <person name="Hayes R.D."/>
            <person name="Graham S.W."/>
            <person name="Gunter L.E."/>
            <person name="McDaniel S.F."/>
            <person name="Hoernstein S.N.W."/>
            <person name="Larsson A."/>
            <person name="Li F.W."/>
            <person name="Perroud P.F."/>
            <person name="Phillips J."/>
            <person name="Ranjan P."/>
            <person name="Rokshar D.S."/>
            <person name="Rothfels C.J."/>
            <person name="Schneider L."/>
            <person name="Shu S."/>
            <person name="Stevenson D.W."/>
            <person name="Thummler F."/>
            <person name="Tillich M."/>
            <person name="Villarreal Aguilar J.C."/>
            <person name="Widiez T."/>
            <person name="Wong G.K."/>
            <person name="Wymore A."/>
            <person name="Zhang Y."/>
            <person name="Zimmer A.D."/>
            <person name="Quatrano R.S."/>
            <person name="Mayer K.F.X."/>
            <person name="Goodstein D."/>
            <person name="Casacuberta J.M."/>
            <person name="Vandepoele K."/>
            <person name="Reski R."/>
            <person name="Cuming A.C."/>
            <person name="Tuskan G.A."/>
            <person name="Maumus F."/>
            <person name="Salse J."/>
            <person name="Schmutz J."/>
            <person name="Rensing S.A."/>
        </authorList>
    </citation>
    <scope>NUCLEOTIDE SEQUENCE [LARGE SCALE GENOMIC DNA]</scope>
    <source>
        <strain evidence="11 12">cv. Gransden 2004</strain>
    </source>
</reference>
<dbReference type="Proteomes" id="UP000006727">
    <property type="component" value="Chromosome 24"/>
</dbReference>
<dbReference type="EnsemblPlants" id="Pp3c24_13710V3.1">
    <property type="protein sequence ID" value="Pp3c24_13710V3.1"/>
    <property type="gene ID" value="Pp3c24_13710"/>
</dbReference>
<proteinExistence type="inferred from homology"/>
<dbReference type="eggNOG" id="KOG3366">
    <property type="taxonomic scope" value="Eukaryota"/>
</dbReference>
<accession>A9U0M1</accession>
<reference evidence="10 12" key="1">
    <citation type="journal article" date="2008" name="Science">
        <title>The Physcomitrella genome reveals evolutionary insights into the conquest of land by plants.</title>
        <authorList>
            <person name="Rensing S."/>
            <person name="Lang D."/>
            <person name="Zimmer A."/>
            <person name="Terry A."/>
            <person name="Salamov A."/>
            <person name="Shapiro H."/>
            <person name="Nishiyama T."/>
            <person name="Perroud P.-F."/>
            <person name="Lindquist E."/>
            <person name="Kamisugi Y."/>
            <person name="Tanahashi T."/>
            <person name="Sakakibara K."/>
            <person name="Fujita T."/>
            <person name="Oishi K."/>
            <person name="Shin-I T."/>
            <person name="Kuroki Y."/>
            <person name="Toyoda A."/>
            <person name="Suzuki Y."/>
            <person name="Hashimoto A."/>
            <person name="Yamaguchi K."/>
            <person name="Sugano A."/>
            <person name="Kohara Y."/>
            <person name="Fujiyama A."/>
            <person name="Anterola A."/>
            <person name="Aoki S."/>
            <person name="Ashton N."/>
            <person name="Barbazuk W.B."/>
            <person name="Barker E."/>
            <person name="Bennetzen J."/>
            <person name="Bezanilla M."/>
            <person name="Blankenship R."/>
            <person name="Cho S.H."/>
            <person name="Dutcher S."/>
            <person name="Estelle M."/>
            <person name="Fawcett J.A."/>
            <person name="Gundlach H."/>
            <person name="Hanada K."/>
            <person name="Heyl A."/>
            <person name="Hicks K.A."/>
            <person name="Hugh J."/>
            <person name="Lohr M."/>
            <person name="Mayer K."/>
            <person name="Melkozernov A."/>
            <person name="Murata T."/>
            <person name="Nelson D."/>
            <person name="Pils B."/>
            <person name="Prigge M."/>
            <person name="Reiss B."/>
            <person name="Renner T."/>
            <person name="Rombauts S."/>
            <person name="Rushton P."/>
            <person name="Sanderfoot A."/>
            <person name="Schween G."/>
            <person name="Shiu S.-H."/>
            <person name="Stueber K."/>
            <person name="Theodoulou F.L."/>
            <person name="Tu H."/>
            <person name="Van de Peer Y."/>
            <person name="Verrier P.J."/>
            <person name="Waters E."/>
            <person name="Wood A."/>
            <person name="Yang L."/>
            <person name="Cove D."/>
            <person name="Cuming A."/>
            <person name="Hasebe M."/>
            <person name="Lucas S."/>
            <person name="Mishler D.B."/>
            <person name="Reski R."/>
            <person name="Grigoriev I."/>
            <person name="Quatrano R.S."/>
            <person name="Boore J.L."/>
        </authorList>
    </citation>
    <scope>NUCLEOTIDE SEQUENCE [LARGE SCALE GENOMIC DNA]</scope>
    <source>
        <strain evidence="11 12">cv. Gransden 2004</strain>
    </source>
</reference>
<evidence type="ECO:0000313" key="12">
    <source>
        <dbReference type="Proteomes" id="UP000006727"/>
    </source>
</evidence>
<dbReference type="InterPro" id="IPR008689">
    <property type="entry name" value="ATP_synth_F0_dsu_mt"/>
</dbReference>
<protein>
    <submittedName>
        <fullName evidence="10 11">Uncharacterized protein</fullName>
    </submittedName>
</protein>
<dbReference type="PaxDb" id="3218-PP1S403_56V6.1"/>
<dbReference type="Gramene" id="Pp3c24_13710V3.1">
    <property type="protein sequence ID" value="Pp3c24_13710V3.1"/>
    <property type="gene ID" value="Pp3c24_13710"/>
</dbReference>
<keyword evidence="3" id="KW-0813">Transport</keyword>
<organism evidence="10">
    <name type="scientific">Physcomitrium patens</name>
    <name type="common">Spreading-leaved earth moss</name>
    <name type="synonym">Physcomitrella patens</name>
    <dbReference type="NCBI Taxonomy" id="3218"/>
    <lineage>
        <taxon>Eukaryota</taxon>
        <taxon>Viridiplantae</taxon>
        <taxon>Streptophyta</taxon>
        <taxon>Embryophyta</taxon>
        <taxon>Bryophyta</taxon>
        <taxon>Bryophytina</taxon>
        <taxon>Bryopsida</taxon>
        <taxon>Funariidae</taxon>
        <taxon>Funariales</taxon>
        <taxon>Funariaceae</taxon>
        <taxon>Physcomitrium</taxon>
    </lineage>
</organism>
<comment type="subcellular location">
    <subcellularLocation>
        <location evidence="1">Mitochondrion inner membrane</location>
    </subcellularLocation>
</comment>
<evidence type="ECO:0000313" key="10">
    <source>
        <dbReference type="EMBL" id="PNR28449.1"/>
    </source>
</evidence>
<evidence type="ECO:0000256" key="6">
    <source>
        <dbReference type="ARBA" id="ARBA00022792"/>
    </source>
</evidence>